<keyword evidence="4" id="KW-0833">Ubl conjugation pathway</keyword>
<comment type="similarity">
    <text evidence="1">Belongs to the ATG10 family.</text>
</comment>
<keyword evidence="6" id="KW-0072">Autophagy</keyword>
<dbReference type="Gene3D" id="3.30.1460.50">
    <property type="match status" value="1"/>
</dbReference>
<dbReference type="InterPro" id="IPR007135">
    <property type="entry name" value="Atg3/Atg10"/>
</dbReference>
<evidence type="ECO:0000256" key="3">
    <source>
        <dbReference type="ARBA" id="ARBA00022679"/>
    </source>
</evidence>
<accession>G4T7F3</accession>
<sequence>MTPAEWATCCSTFVDKYSRGQWGEDIRRNGCLGWTWKPHPTWPAFGYMTRQVTLRYRNSTTEPLVESELPEEPDLEGAVDWNQVSHTRSRRELNSTQYVVYSPSFQVPAFYFVVSDGDGRVLSIEETVKTTIFRPGVVPEAAVHTTHIDRPGEQAEDASVFPLLSQGDHPVLQTPCLYVHPCETQTAVKELVHARQSETGDTMGHEQWLEMWFLVLGGVLDLGE</sequence>
<proteinExistence type="inferred from homology"/>
<keyword evidence="5" id="KW-0813">Transport</keyword>
<comment type="caution">
    <text evidence="8">The sequence shown here is derived from an EMBL/GenBank/DDBJ whole genome shotgun (WGS) entry which is preliminary data.</text>
</comment>
<reference evidence="8 9" key="1">
    <citation type="journal article" date="2011" name="PLoS Pathog.">
        <title>Endophytic Life Strategies Decoded by Genome and Transcriptome Analyses of the Mutualistic Root Symbiont Piriformospora indica.</title>
        <authorList>
            <person name="Zuccaro A."/>
            <person name="Lahrmann U."/>
            <person name="Guldener U."/>
            <person name="Langen G."/>
            <person name="Pfiffi S."/>
            <person name="Biedenkopf D."/>
            <person name="Wong P."/>
            <person name="Samans B."/>
            <person name="Grimm C."/>
            <person name="Basiewicz M."/>
            <person name="Murat C."/>
            <person name="Martin F."/>
            <person name="Kogel K.H."/>
        </authorList>
    </citation>
    <scope>NUCLEOTIDE SEQUENCE [LARGE SCALE GENOMIC DNA]</scope>
    <source>
        <strain evidence="8 9">DSM 11827</strain>
    </source>
</reference>
<dbReference type="Pfam" id="PF03987">
    <property type="entry name" value="Autophagy_act_C"/>
    <property type="match status" value="1"/>
</dbReference>
<dbReference type="OrthoDB" id="4089664at2759"/>
<gene>
    <name evidence="8" type="ORF">PIIN_01044</name>
</gene>
<dbReference type="OMA" id="HESIVWH"/>
<dbReference type="AlphaFoldDB" id="G4T7F3"/>
<evidence type="ECO:0000256" key="2">
    <source>
        <dbReference type="ARBA" id="ARBA00021099"/>
    </source>
</evidence>
<evidence type="ECO:0000256" key="5">
    <source>
        <dbReference type="ARBA" id="ARBA00022927"/>
    </source>
</evidence>
<dbReference type="STRING" id="1109443.G4T7F3"/>
<evidence type="ECO:0000313" key="9">
    <source>
        <dbReference type="Proteomes" id="UP000007148"/>
    </source>
</evidence>
<organism evidence="8 9">
    <name type="scientific">Serendipita indica (strain DSM 11827)</name>
    <name type="common">Root endophyte fungus</name>
    <name type="synonym">Piriformospora indica</name>
    <dbReference type="NCBI Taxonomy" id="1109443"/>
    <lineage>
        <taxon>Eukaryota</taxon>
        <taxon>Fungi</taxon>
        <taxon>Dikarya</taxon>
        <taxon>Basidiomycota</taxon>
        <taxon>Agaricomycotina</taxon>
        <taxon>Agaricomycetes</taxon>
        <taxon>Sebacinales</taxon>
        <taxon>Serendipitaceae</taxon>
        <taxon>Serendipita</taxon>
    </lineage>
</organism>
<dbReference type="GO" id="GO:0000045">
    <property type="term" value="P:autophagosome assembly"/>
    <property type="evidence" value="ECO:0007669"/>
    <property type="project" value="TreeGrafter"/>
</dbReference>
<dbReference type="PANTHER" id="PTHR14957:SF1">
    <property type="entry name" value="UBIQUITIN-LIKE-CONJUGATING ENZYME ATG10"/>
    <property type="match status" value="1"/>
</dbReference>
<protein>
    <recommendedName>
        <fullName evidence="2">Ubiquitin-like-conjugating enzyme ATG10</fullName>
    </recommendedName>
    <alternativeName>
        <fullName evidence="7">Autophagy-related protein 10</fullName>
    </alternativeName>
</protein>
<evidence type="ECO:0000313" key="8">
    <source>
        <dbReference type="EMBL" id="CCA67211.1"/>
    </source>
</evidence>
<dbReference type="GO" id="GO:0032446">
    <property type="term" value="P:protein modification by small protein conjugation"/>
    <property type="evidence" value="ECO:0007669"/>
    <property type="project" value="TreeGrafter"/>
</dbReference>
<name>G4T7F3_SERID</name>
<dbReference type="GO" id="GO:0005829">
    <property type="term" value="C:cytosol"/>
    <property type="evidence" value="ECO:0007669"/>
    <property type="project" value="TreeGrafter"/>
</dbReference>
<dbReference type="PANTHER" id="PTHR14957">
    <property type="entry name" value="UBIQUITIN-LIKE-CONJUGATING ENZYME ATG10"/>
    <property type="match status" value="1"/>
</dbReference>
<dbReference type="HOGENOM" id="CLU_072332_2_0_1"/>
<dbReference type="GO" id="GO:0061651">
    <property type="term" value="F:Atg12 conjugating enzyme activity"/>
    <property type="evidence" value="ECO:0007669"/>
    <property type="project" value="TreeGrafter"/>
</dbReference>
<keyword evidence="9" id="KW-1185">Reference proteome</keyword>
<dbReference type="GO" id="GO:0000422">
    <property type="term" value="P:autophagy of mitochondrion"/>
    <property type="evidence" value="ECO:0007669"/>
    <property type="project" value="TreeGrafter"/>
</dbReference>
<dbReference type="eggNOG" id="ENOG502SGF7">
    <property type="taxonomic scope" value="Eukaryota"/>
</dbReference>
<keyword evidence="3" id="KW-0808">Transferase</keyword>
<keyword evidence="5" id="KW-0653">Protein transport</keyword>
<evidence type="ECO:0000256" key="4">
    <source>
        <dbReference type="ARBA" id="ARBA00022786"/>
    </source>
</evidence>
<evidence type="ECO:0000256" key="7">
    <source>
        <dbReference type="ARBA" id="ARBA00029833"/>
    </source>
</evidence>
<dbReference type="GO" id="GO:0015031">
    <property type="term" value="P:protein transport"/>
    <property type="evidence" value="ECO:0007669"/>
    <property type="project" value="UniProtKB-KW"/>
</dbReference>
<dbReference type="InParanoid" id="G4T7F3"/>
<dbReference type="Proteomes" id="UP000007148">
    <property type="component" value="Unassembled WGS sequence"/>
</dbReference>
<dbReference type="EMBL" id="CAFZ01000011">
    <property type="protein sequence ID" value="CCA67211.1"/>
    <property type="molecule type" value="Genomic_DNA"/>
</dbReference>
<evidence type="ECO:0000256" key="6">
    <source>
        <dbReference type="ARBA" id="ARBA00023006"/>
    </source>
</evidence>
<evidence type="ECO:0000256" key="1">
    <source>
        <dbReference type="ARBA" id="ARBA00005696"/>
    </source>
</evidence>